<keyword evidence="2" id="KW-0489">Methyltransferase</keyword>
<dbReference type="OrthoDB" id="9804312at2"/>
<keyword evidence="3" id="KW-1185">Reference proteome</keyword>
<dbReference type="Gene3D" id="3.40.50.150">
    <property type="entry name" value="Vaccinia Virus protein VP39"/>
    <property type="match status" value="1"/>
</dbReference>
<dbReference type="PANTHER" id="PTHR42912">
    <property type="entry name" value="METHYLTRANSFERASE"/>
    <property type="match status" value="1"/>
</dbReference>
<dbReference type="SUPFAM" id="SSF53335">
    <property type="entry name" value="S-adenosyl-L-methionine-dependent methyltransferases"/>
    <property type="match status" value="1"/>
</dbReference>
<dbReference type="GO" id="GO:0008168">
    <property type="term" value="F:methyltransferase activity"/>
    <property type="evidence" value="ECO:0007669"/>
    <property type="project" value="UniProtKB-KW"/>
</dbReference>
<evidence type="ECO:0000259" key="1">
    <source>
        <dbReference type="Pfam" id="PF13649"/>
    </source>
</evidence>
<name>A0A4Z0BG60_9BURK</name>
<dbReference type="Pfam" id="PF13649">
    <property type="entry name" value="Methyltransf_25"/>
    <property type="match status" value="1"/>
</dbReference>
<dbReference type="InterPro" id="IPR041698">
    <property type="entry name" value="Methyltransf_25"/>
</dbReference>
<evidence type="ECO:0000313" key="2">
    <source>
        <dbReference type="EMBL" id="TFY98292.1"/>
    </source>
</evidence>
<protein>
    <submittedName>
        <fullName evidence="2">Class I SAM-dependent methyltransferase</fullName>
    </submittedName>
</protein>
<organism evidence="2 3">
    <name type="scientific">Ramlibacter humi</name>
    <dbReference type="NCBI Taxonomy" id="2530451"/>
    <lineage>
        <taxon>Bacteria</taxon>
        <taxon>Pseudomonadati</taxon>
        <taxon>Pseudomonadota</taxon>
        <taxon>Betaproteobacteria</taxon>
        <taxon>Burkholderiales</taxon>
        <taxon>Comamonadaceae</taxon>
        <taxon>Ramlibacter</taxon>
    </lineage>
</organism>
<accession>A0A4Z0BG60</accession>
<comment type="caution">
    <text evidence="2">The sequence shown here is derived from an EMBL/GenBank/DDBJ whole genome shotgun (WGS) entry which is preliminary data.</text>
</comment>
<reference evidence="2 3" key="1">
    <citation type="submission" date="2019-03" db="EMBL/GenBank/DDBJ databases">
        <title>Ramlibacter sp. 18x22-1, whole genome shotgun sequence.</title>
        <authorList>
            <person name="Zhang X."/>
            <person name="Feng G."/>
            <person name="Zhu H."/>
        </authorList>
    </citation>
    <scope>NUCLEOTIDE SEQUENCE [LARGE SCALE GENOMIC DNA]</scope>
    <source>
        <strain evidence="2 3">18x22-1</strain>
    </source>
</reference>
<dbReference type="InterPro" id="IPR029063">
    <property type="entry name" value="SAM-dependent_MTases_sf"/>
</dbReference>
<evidence type="ECO:0000313" key="3">
    <source>
        <dbReference type="Proteomes" id="UP000297839"/>
    </source>
</evidence>
<keyword evidence="2" id="KW-0808">Transferase</keyword>
<dbReference type="CDD" id="cd02440">
    <property type="entry name" value="AdoMet_MTases"/>
    <property type="match status" value="1"/>
</dbReference>
<dbReference type="EMBL" id="SMLK01000006">
    <property type="protein sequence ID" value="TFY98292.1"/>
    <property type="molecule type" value="Genomic_DNA"/>
</dbReference>
<dbReference type="Proteomes" id="UP000297839">
    <property type="component" value="Unassembled WGS sequence"/>
</dbReference>
<dbReference type="AlphaFoldDB" id="A0A4Z0BG60"/>
<dbReference type="GO" id="GO:0032259">
    <property type="term" value="P:methylation"/>
    <property type="evidence" value="ECO:0007669"/>
    <property type="project" value="UniProtKB-KW"/>
</dbReference>
<feature type="domain" description="Methyltransferase" evidence="1">
    <location>
        <begin position="49"/>
        <end position="140"/>
    </location>
</feature>
<gene>
    <name evidence="2" type="ORF">EZ216_17030</name>
</gene>
<sequence>MPSCRSPCARCDTRAVTDPDCAQMHGPQADRWMEHWLPAMRAAAAGTPVLELGCDTGGDTAWLLAQGFEVIGTDIAEDALRRCSVAAPRAALLLHDLRQPMPFADASFGVVVASLCLHYFDWHTTVAAVAEIRRCLRPGGLLLCRVNSTNDVDHGAMQGTEVEPHYFRQDAHYADFKRFFDAADLDRLFTPAAWTEVNREERQVLRYAKPKMAWEQVLRRT</sequence>
<proteinExistence type="predicted"/>
<dbReference type="InterPro" id="IPR050508">
    <property type="entry name" value="Methyltransf_Superfamily"/>
</dbReference>